<dbReference type="Proteomes" id="UP000182444">
    <property type="component" value="Chromosome 1C"/>
</dbReference>
<dbReference type="SUPFAM" id="SSF81383">
    <property type="entry name" value="F-box domain"/>
    <property type="match status" value="1"/>
</dbReference>
<dbReference type="EMBL" id="CP017555">
    <property type="protein sequence ID" value="AOW02798.1"/>
    <property type="molecule type" value="Genomic_DNA"/>
</dbReference>
<dbReference type="InterPro" id="IPR036047">
    <property type="entry name" value="F-box-like_dom_sf"/>
</dbReference>
<accession>A0A1D8NAY7</accession>
<proteinExistence type="predicted"/>
<feature type="domain" description="F-box" evidence="1">
    <location>
        <begin position="53"/>
        <end position="100"/>
    </location>
</feature>
<dbReference type="Pfam" id="PF12937">
    <property type="entry name" value="F-box-like"/>
    <property type="match status" value="1"/>
</dbReference>
<dbReference type="RefSeq" id="XP_501787.3">
    <property type="nucleotide sequence ID" value="XM_501787.3"/>
</dbReference>
<dbReference type="Gene3D" id="3.80.10.10">
    <property type="entry name" value="Ribonuclease Inhibitor"/>
    <property type="match status" value="1"/>
</dbReference>
<sequence length="403" mass="44735">MTSACSSAMPSALPSGMATPFFQSGLAMMTPLDHHSHFAAQLSSATKKLDTRQDFTDVLPTEICHAIFSCLTFDDLVASHQVSRNWNSIITGSGDLWREAGIHMDRRTPLNEVALKKYVSYALPEGTTQPLSHLQLHRNYTAEIPAPQTIFNFAHNISSFSGHLQLTNKAAKQLFSKMTQLEHLDLVVSGDVLSLSVFWNSSKLETLRLSYRGVADDSSIIEVTDEESQLVPTTSNLKYIAVDGLYDAPISPSELRATVMACSSSLEYLSIKNCVYSSATPLSEHTLDKIKLPNLTALIYNLGESILPNIMCPKLKHLDLSRFEGCEDAIPLRRIWGFPNVETVVFNQSIQIADVMEDVLYFGRMKSLKTLTCMPCPVNGEEPVTNWKTLLRNYSPLLNTINV</sequence>
<dbReference type="SMART" id="SM00256">
    <property type="entry name" value="FBOX"/>
    <property type="match status" value="1"/>
</dbReference>
<evidence type="ECO:0000313" key="3">
    <source>
        <dbReference type="Proteomes" id="UP000182444"/>
    </source>
</evidence>
<dbReference type="Gene3D" id="1.20.1280.50">
    <property type="match status" value="1"/>
</dbReference>
<dbReference type="VEuPathDB" id="FungiDB:YALI0_C13244g"/>
<organism evidence="2 3">
    <name type="scientific">Yarrowia lipolytica</name>
    <name type="common">Candida lipolytica</name>
    <dbReference type="NCBI Taxonomy" id="4952"/>
    <lineage>
        <taxon>Eukaryota</taxon>
        <taxon>Fungi</taxon>
        <taxon>Dikarya</taxon>
        <taxon>Ascomycota</taxon>
        <taxon>Saccharomycotina</taxon>
        <taxon>Dipodascomycetes</taxon>
        <taxon>Dipodascales</taxon>
        <taxon>Dipodascales incertae sedis</taxon>
        <taxon>Yarrowia</taxon>
    </lineage>
</organism>
<reference evidence="2 3" key="1">
    <citation type="journal article" date="2016" name="PLoS ONE">
        <title>Sequence Assembly of Yarrowia lipolytica Strain W29/CLIB89 Shows Transposable Element Diversity.</title>
        <authorList>
            <person name="Magnan C."/>
            <person name="Yu J."/>
            <person name="Chang I."/>
            <person name="Jahn E."/>
            <person name="Kanomata Y."/>
            <person name="Wu J."/>
            <person name="Zeller M."/>
            <person name="Oakes M."/>
            <person name="Baldi P."/>
            <person name="Sandmeyer S."/>
        </authorList>
    </citation>
    <scope>NUCLEOTIDE SEQUENCE [LARGE SCALE GENOMIC DNA]</scope>
    <source>
        <strain evidence="3">CLIB89(W29)</strain>
    </source>
</reference>
<dbReference type="GeneID" id="2909529"/>
<dbReference type="AlphaFoldDB" id="A0A1D8NAY7"/>
<dbReference type="KEGG" id="yli:2909529"/>
<dbReference type="InterPro" id="IPR001810">
    <property type="entry name" value="F-box_dom"/>
</dbReference>
<evidence type="ECO:0000259" key="1">
    <source>
        <dbReference type="PROSITE" id="PS50181"/>
    </source>
</evidence>
<name>A0A1D8NAY7_YARLL</name>
<dbReference type="InterPro" id="IPR032675">
    <property type="entry name" value="LRR_dom_sf"/>
</dbReference>
<dbReference type="SUPFAM" id="SSF52047">
    <property type="entry name" value="RNI-like"/>
    <property type="match status" value="1"/>
</dbReference>
<protein>
    <recommendedName>
        <fullName evidence="1">F-box domain-containing protein</fullName>
    </recommendedName>
</protein>
<gene>
    <name evidence="2" type="ORF">YALI1_C18478g</name>
</gene>
<dbReference type="VEuPathDB" id="FungiDB:YALI1_C18478g"/>
<evidence type="ECO:0000313" key="2">
    <source>
        <dbReference type="EMBL" id="AOW02798.1"/>
    </source>
</evidence>
<dbReference type="PROSITE" id="PS50181">
    <property type="entry name" value="FBOX"/>
    <property type="match status" value="1"/>
</dbReference>